<dbReference type="EMBL" id="CP019288">
    <property type="protein sequence ID" value="QHI36881.1"/>
    <property type="molecule type" value="Genomic_DNA"/>
</dbReference>
<dbReference type="PRINTS" id="PR00080">
    <property type="entry name" value="SDRFAMILY"/>
</dbReference>
<accession>A0A7L4ZK46</accession>
<evidence type="ECO:0000313" key="4">
    <source>
        <dbReference type="Proteomes" id="UP000464657"/>
    </source>
</evidence>
<dbReference type="RefSeq" id="WP_228055040.1">
    <property type="nucleotide sequence ID" value="NZ_CP019288.1"/>
</dbReference>
<dbReference type="Gene3D" id="3.40.50.720">
    <property type="entry name" value="NAD(P)-binding Rossmann-like Domain"/>
    <property type="match status" value="1"/>
</dbReference>
<evidence type="ECO:0000256" key="1">
    <source>
        <dbReference type="ARBA" id="ARBA00006484"/>
    </source>
</evidence>
<reference evidence="3 4" key="1">
    <citation type="journal article" date="2013" name="Int. J. Syst. Evol. Microbiol.">
        <title>Kordia antarctica sp. nov., isolated from Antarctic seawater.</title>
        <authorList>
            <person name="Baek K."/>
            <person name="Choi A."/>
            <person name="Kang I."/>
            <person name="Lee K."/>
            <person name="Cho J.C."/>
        </authorList>
    </citation>
    <scope>NUCLEOTIDE SEQUENCE [LARGE SCALE GENOMIC DNA]</scope>
    <source>
        <strain evidence="3 4">IMCC3317</strain>
    </source>
</reference>
<dbReference type="NCBIfam" id="NF009466">
    <property type="entry name" value="PRK12826.1-2"/>
    <property type="match status" value="1"/>
</dbReference>
<proteinExistence type="inferred from homology"/>
<comment type="similarity">
    <text evidence="1">Belongs to the short-chain dehydrogenases/reductases (SDR) family.</text>
</comment>
<dbReference type="InterPro" id="IPR002347">
    <property type="entry name" value="SDR_fam"/>
</dbReference>
<dbReference type="Proteomes" id="UP000464657">
    <property type="component" value="Chromosome"/>
</dbReference>
<name>A0A7L4ZK46_9FLAO</name>
<evidence type="ECO:0000313" key="3">
    <source>
        <dbReference type="EMBL" id="QHI36881.1"/>
    </source>
</evidence>
<dbReference type="InterPro" id="IPR036291">
    <property type="entry name" value="NAD(P)-bd_dom_sf"/>
</dbReference>
<gene>
    <name evidence="3" type="primary">fabG_4</name>
    <name evidence="3" type="ORF">IMCC3317_22510</name>
</gene>
<dbReference type="InterPro" id="IPR050259">
    <property type="entry name" value="SDR"/>
</dbReference>
<evidence type="ECO:0000256" key="2">
    <source>
        <dbReference type="ARBA" id="ARBA00023002"/>
    </source>
</evidence>
<dbReference type="FunFam" id="3.40.50.720:FF:000173">
    <property type="entry name" value="3-oxoacyl-[acyl-carrier protein] reductase"/>
    <property type="match status" value="1"/>
</dbReference>
<dbReference type="EC" id="1.1.1.100" evidence="3"/>
<dbReference type="PANTHER" id="PTHR42879:SF2">
    <property type="entry name" value="3-OXOACYL-[ACYL-CARRIER-PROTEIN] REDUCTASE FABG"/>
    <property type="match status" value="1"/>
</dbReference>
<dbReference type="PRINTS" id="PR00081">
    <property type="entry name" value="GDHRDH"/>
</dbReference>
<dbReference type="GO" id="GO:0004316">
    <property type="term" value="F:3-oxoacyl-[acyl-carrier-protein] reductase (NADPH) activity"/>
    <property type="evidence" value="ECO:0007669"/>
    <property type="project" value="UniProtKB-EC"/>
</dbReference>
<dbReference type="KEGG" id="kan:IMCC3317_22510"/>
<dbReference type="AlphaFoldDB" id="A0A7L4ZK46"/>
<keyword evidence="2 3" id="KW-0560">Oxidoreductase</keyword>
<organism evidence="3 4">
    <name type="scientific">Kordia antarctica</name>
    <dbReference type="NCBI Taxonomy" id="1218801"/>
    <lineage>
        <taxon>Bacteria</taxon>
        <taxon>Pseudomonadati</taxon>
        <taxon>Bacteroidota</taxon>
        <taxon>Flavobacteriia</taxon>
        <taxon>Flavobacteriales</taxon>
        <taxon>Flavobacteriaceae</taxon>
        <taxon>Kordia</taxon>
    </lineage>
</organism>
<dbReference type="PANTHER" id="PTHR42879">
    <property type="entry name" value="3-OXOACYL-(ACYL-CARRIER-PROTEIN) REDUCTASE"/>
    <property type="match status" value="1"/>
</dbReference>
<dbReference type="SUPFAM" id="SSF51735">
    <property type="entry name" value="NAD(P)-binding Rossmann-fold domains"/>
    <property type="match status" value="1"/>
</dbReference>
<dbReference type="Pfam" id="PF13561">
    <property type="entry name" value="adh_short_C2"/>
    <property type="match status" value="1"/>
</dbReference>
<protein>
    <submittedName>
        <fullName evidence="3">3-oxoacyl-[acyl-carrier-protein] reductase FabG</fullName>
        <ecNumber evidence="3">1.1.1.100</ecNumber>
    </submittedName>
</protein>
<sequence>MKDRYALVTGGSSGIGRAACIKLAELKLNIIINYNTNHEGALETKKAVEDTGVKAVLLPFDVSDSTIVTDVLGKWIADNQDSFIEVLVNNAGMRKDKLIIFTSDQEWHDVVAANLHSIFYVTKQVLKQMILNRKGNIINISSLSGVKGWSGQVHYSASKAGIIGASRSLAREVGKKNIRVNVITPGFIDTRMISNLEEEKFKPGIALNRFGTPEEVGDLIAFLASEKSSFITGQTISIDGGDYHPLSG</sequence>
<keyword evidence="4" id="KW-1185">Reference proteome</keyword>